<dbReference type="SMART" id="SM00306">
    <property type="entry name" value="HintN"/>
    <property type="match status" value="1"/>
</dbReference>
<evidence type="ECO:0000256" key="1">
    <source>
        <dbReference type="SAM" id="MobiDB-lite"/>
    </source>
</evidence>
<dbReference type="Gene3D" id="2.170.16.10">
    <property type="entry name" value="Hedgehog/Intein (Hint) domain"/>
    <property type="match status" value="1"/>
</dbReference>
<dbReference type="Pfam" id="PF05593">
    <property type="entry name" value="RHS_repeat"/>
    <property type="match status" value="3"/>
</dbReference>
<dbReference type="CDD" id="cd00081">
    <property type="entry name" value="Hint"/>
    <property type="match status" value="1"/>
</dbReference>
<reference evidence="4" key="2">
    <citation type="submission" date="2009-10" db="EMBL/GenBank/DDBJ databases">
        <title>The genome sequence of Streptomyces pristinaespiralis strain ATCC 25486.</title>
        <authorList>
            <consortium name="The Broad Institute Genome Sequencing Platform"/>
            <consortium name="Broad Institute Microbial Sequencing Center"/>
            <person name="Fischbach M."/>
            <person name="Godfrey P."/>
            <person name="Ward D."/>
            <person name="Young S."/>
            <person name="Zeng Q."/>
            <person name="Koehrsen M."/>
            <person name="Alvarado L."/>
            <person name="Berlin A.M."/>
            <person name="Bochicchio J."/>
            <person name="Borenstein D."/>
            <person name="Chapman S.B."/>
            <person name="Chen Z."/>
            <person name="Engels R."/>
            <person name="Freedman E."/>
            <person name="Gellesch M."/>
            <person name="Goldberg J."/>
            <person name="Griggs A."/>
            <person name="Gujja S."/>
            <person name="Heilman E.R."/>
            <person name="Heiman D.I."/>
            <person name="Hepburn T.A."/>
            <person name="Howarth C."/>
            <person name="Jen D."/>
            <person name="Larson L."/>
            <person name="Lewis B."/>
            <person name="Mehta T."/>
            <person name="Park D."/>
            <person name="Pearson M."/>
            <person name="Richards J."/>
            <person name="Roberts A."/>
            <person name="Saif S."/>
            <person name="Shea T.D."/>
            <person name="Shenoy N."/>
            <person name="Sisk P."/>
            <person name="Stolte C."/>
            <person name="Sykes S.N."/>
            <person name="Thomson T."/>
            <person name="Walk T."/>
            <person name="White J."/>
            <person name="Yandava C."/>
            <person name="Straight P."/>
            <person name="Clardy J."/>
            <person name="Hung D."/>
            <person name="Kolter R."/>
            <person name="Mekalanos J."/>
            <person name="Walker S."/>
            <person name="Walsh C.T."/>
            <person name="Wieland-Brown L.C."/>
            <person name="Haas B."/>
            <person name="Nusbaum C."/>
            <person name="Birren B."/>
        </authorList>
    </citation>
    <scope>NUCLEOTIDE SEQUENCE [LARGE SCALE GENOMIC DNA]</scope>
    <source>
        <strain evidence="4">ATCC 25486 / DSM 40338 / CBS 914.69 / JCM 4507 / NBRC 13074 / NRRL 2958 / 5647</strain>
    </source>
</reference>
<dbReference type="Pfam" id="PF07591">
    <property type="entry name" value="PT-HINT"/>
    <property type="match status" value="1"/>
</dbReference>
<dbReference type="PANTHER" id="PTHR32305">
    <property type="match status" value="1"/>
</dbReference>
<dbReference type="Gene3D" id="2.60.40.10">
    <property type="entry name" value="Immunoglobulins"/>
    <property type="match status" value="1"/>
</dbReference>
<dbReference type="Gene3D" id="2.180.10.10">
    <property type="entry name" value="RHS repeat-associated core"/>
    <property type="match status" value="3"/>
</dbReference>
<dbReference type="InterPro" id="IPR031325">
    <property type="entry name" value="RHS_repeat"/>
</dbReference>
<dbReference type="Proteomes" id="UP000002805">
    <property type="component" value="Chromosome"/>
</dbReference>
<dbReference type="InterPro" id="IPR022385">
    <property type="entry name" value="Rhs_assc_core"/>
</dbReference>
<evidence type="ECO:0000259" key="2">
    <source>
        <dbReference type="SMART" id="SM00306"/>
    </source>
</evidence>
<feature type="compositionally biased region" description="Basic and acidic residues" evidence="1">
    <location>
        <begin position="119"/>
        <end position="130"/>
    </location>
</feature>
<gene>
    <name evidence="3" type="ORF">SSDG_06233</name>
</gene>
<feature type="region of interest" description="Disordered" evidence="1">
    <location>
        <begin position="2512"/>
        <end position="2577"/>
    </location>
</feature>
<proteinExistence type="predicted"/>
<feature type="compositionally biased region" description="Basic and acidic residues" evidence="1">
    <location>
        <begin position="2564"/>
        <end position="2577"/>
    </location>
</feature>
<dbReference type="SUPFAM" id="SSF51294">
    <property type="entry name" value="Hedgehog/intein (Hint) domain"/>
    <property type="match status" value="1"/>
</dbReference>
<dbReference type="EMBL" id="CM000950">
    <property type="protein sequence ID" value="EFH31004.1"/>
    <property type="molecule type" value="Genomic_DNA"/>
</dbReference>
<accession>D6X696</accession>
<protein>
    <recommendedName>
        <fullName evidence="2">Hint domain-containing protein</fullName>
    </recommendedName>
</protein>
<dbReference type="Pfam" id="PF20148">
    <property type="entry name" value="DUF6531"/>
    <property type="match status" value="1"/>
</dbReference>
<dbReference type="GO" id="GO:0005975">
    <property type="term" value="P:carbohydrate metabolic process"/>
    <property type="evidence" value="ECO:0007669"/>
    <property type="project" value="UniProtKB-ARBA"/>
</dbReference>
<organism evidence="3 4">
    <name type="scientific">Streptomyces pristinaespiralis (strain ATCC 25486 / DSM 40338 / CBS 914.69 / JCM 4507 / KCC S-0507 / NBRC 13074 / NRRL 2958 / 5647)</name>
    <dbReference type="NCBI Taxonomy" id="457429"/>
    <lineage>
        <taxon>Bacteria</taxon>
        <taxon>Bacillati</taxon>
        <taxon>Actinomycetota</taxon>
        <taxon>Actinomycetes</taxon>
        <taxon>Kitasatosporales</taxon>
        <taxon>Streptomycetaceae</taxon>
        <taxon>Streptomyces</taxon>
    </lineage>
</organism>
<dbReference type="InterPro" id="IPR036844">
    <property type="entry name" value="Hint_dom_sf"/>
</dbReference>
<dbReference type="InterPro" id="IPR050708">
    <property type="entry name" value="T6SS_VgrG/RHS"/>
</dbReference>
<dbReference type="eggNOG" id="COG3209">
    <property type="taxonomic scope" value="Bacteria"/>
</dbReference>
<dbReference type="NCBIfam" id="TIGR01643">
    <property type="entry name" value="YD_repeat_2x"/>
    <property type="match status" value="4"/>
</dbReference>
<dbReference type="InterPro" id="IPR013783">
    <property type="entry name" value="Ig-like_fold"/>
</dbReference>
<keyword evidence="4" id="KW-1185">Reference proteome</keyword>
<dbReference type="InterPro" id="IPR033803">
    <property type="entry name" value="CBD-like_Golvesin-Xly"/>
</dbReference>
<dbReference type="NCBIfam" id="NF033679">
    <property type="entry name" value="DNRLRE_dom"/>
    <property type="match status" value="2"/>
</dbReference>
<name>D6X696_STRE2</name>
<dbReference type="NCBIfam" id="TIGR03696">
    <property type="entry name" value="Rhs_assc_core"/>
    <property type="match status" value="1"/>
</dbReference>
<sequence length="3065" mass="330554">MAPFLPVAPNVVLLDMLRLIFVTTRSRKASVERGETMFKRRTRRALVISCVVAVAATGVPQPAFAAPSGDGGTGIVRGLKNFFGVDDDKPAAEPPELPDTAVPSNEQIPKGRAAPAPKRVKELTDRRTPDARYWQLSDGRVQSEVSAVPTHYEAGKAWQAIDPTVKPTDRKGFTLANTTNVARTYFGERPGELVRFELDEGHWAAIGVKGVTGSLKPQADGSTVTYKNALGAGTDLTYTVGNGTVKEGIVLDAAPRTAPSYEFTLTTGGLQAVRRAGGSIALYSESSGPTRPALVIPAPFMTDAKKDGESPYEAAGTDRVEQKLSGKGTSYTLTLRPDAKWLSAPERRYPVVVDPTISIAPTSSQSQDVMISSDGPASNYDGNWRLSVGNTGSGSSRALLRFPLGAVPAGTKLDSADLKLYFDQTHTTGDSEVRLEAHRATAAWDETTATWNSASGITGELSGTSVLVDDRDSGTTAAKGSWPASGNTAFTQYAVNQDYLYNKDSVAGDTYTWQPNLPEDGDYQVEAHYVPASDRAANAPYTVTYSGGSKTYAVDQRAGTGGVWKTLGTHPFKAGTAGKIVLGDGPASTSTAVLADAVRFTKGGVVTKRPGESNTWHSFPVTRTVQSWIDGTHTNHGFVVKAGDESAGGPKGGPRYEAAEYAYKGEVANFPKLVLTWGRPGATLEAPQVIHATGAELKWSSYQDQDPISDRDDIVEYQVHRSVFQTFTPSPQTLIAPVPEGTTSYTDTTATPTPADSVDAFGNVFYYMVAVKTKDGQVVPAPTRIVKLPKAGRTTLVLQGDAADTTLSTTQPATGHDALEDSGIGRPWLSVGNNSSTYGTTRALLKFPALSQVPSASRVIDAQLDLWGTTTTTGSDGAVYEVHALNKAFAEADASWNKANATTAWTTPGGDMDPAVADTVGTVTNDPARQSWNVTSLAQSWVSDPASDKGLAVRLKDESSTGPQERTIFLSSEAEEPQLRPQLVVTYLAKSTDSTYFSPYTPARMTPGDRYTVDVTVTNTTTSAWKAADQALSYTWSLPDGTDATTGGNQLFTALPEDLLPGQSATVKAALQAPINSDSGNKRLDYVLKWDLRNKTAGTWLSATESIPPLAQNVRVEDPTSNQLGLEKFYSYAGKNTGAGSSMMTNLYAGNTVWQYNAFSNPGRGLTTFARFAYNSQDTSDTVLGHGWSAQAAMPLRLGTALDFHPNPNPTEVTLPDGDGTEHTFRKQEDGTWKAPAGVHYLLRQGEGVDCTPNKDGDPKAWSLTRPDRSQFFFDCDGYLTSITDKNGNTQTYTYEERKSNNKPVKFLRYITDPAGRQSLTVEYYTKADTSSPKIIDHVRSMTDISGRKVTFEYSDKGLMTKLTDGAGSSQPKVFGFVYDAEQGNKNAKLVKVTDPRGNATSLDYYYPSEGDDPKFHWNTQTITDRLGGTTGYVYRDPDATAGSFIETKVTDAENHTTTQSLDGYGRPNTITNAKSETTKLAWDADNNVTRLEEANGAFSTWVYDQKTGYPLEQKDAEANKNGTAAQTFTYSTGLNGHIADLFRKKSPEGRTWQFGYDTRGNVTSVTDPKGVASATEGDYTSRSEYDTYGQLIKAIDANGHATANSDFQPVGYPGTITDAGGHTSAFRYDVRGNVTTVTNAKGAEVTQTYDAFGRPLEKKEPKDQAAGDFIVTPAPVYDANDNITKVTAPNGAVSTAGYDAADQVTESTVPGDLATDAPRRTTTTYDKVGNVLTTTSPKGNETATVGDHTTTTTYDAIYQPVAVVDANGGRATSEYDNVGNIVKETDPRTNATPDPDDYSTKYEYDLNHRVTRTTDALGWTTSGRYDKDGLAIGRTDAEGNESLATYDERGALVESRVPVSKDAGGTIKYHTTRYEYDPVGNKTRTITPRGVATTDDTDDFASETVYDELNRVKEERSPFDKDTPGYTTPDTTVYAYDEVGNLESVSAPPSDGQTVRNTTRYTYYDNGWARTSTDPWDITTSYDYNQLGQQTKNTITSAGGSQQRTLSWDFYRSGNERAFFDNGVPVGRQAVLVDSSDFHNTATQGTWTRGQAEQQYGHDIASHPAGTGTAQFVWQLNIPQNGTYEVFVRHPKVSGAATDATFAVTHDGGTTSRSVDQTKDPGTWISLGKHAFVEDGPQKVTLTDKANGTVLADAVKLVRDNTGESDTEQKDFTYAYDANANKVEVKDNSPGAKIDTYRIAYDGINRVSKVEELAAGAVKNTSALTYDENGNPLTSTHDLTWSKIEYDARGLVAKVTNADSPTAGNQQITTLTYTGRGQLLRQTKPNGNTLDLTYFLDGSVKQSVEKTSGGTVVSQHDLEYSPNGHRSKDVLKLMNADDSTAYINNTYTFDYDPQDRVTKVGKAGDSPSTETYSYDANSNITEQSVAGVTTTHRYDRNRLLSSTTAGVASTYNYDPLGRLDTTSTGGQSLEKYYYDGFDRTVKTRSGTGAAATTTNYVFDPFDRTVSQSTSGTDPKTTAFTYLGLDSTLLREEVDGKADKSYQYLASGKRATQIKHKDDGAKEYSQYTTSPRGDVEAITKEDGKTRSTYGYTAYGSDDESQMTGEDKPDAQNPDKESYNAFRYNSSRWDKASGTYDMGFRNYDPGLNRFLTRDSYGGALADMSLATDPFTGNRYAFAGGNPISFVELDGHLFGLSLSDIGHAALDVVGLIPVVGEVADVANGIWYAAEGNYVDAALSMSSAIPLVGYGASAVKAGRYAKKGMDALDSANDARKTTDRAGDAADAGNDVRKADGDAPSTPAKTDAKTCKVNSFVPGTQVVLADGSSKAIEDLREGDNVLATDVESGETRGRQVTDTRSHEGDKHLVTLTVDVDGTEGHATGEITSTAGHHYWLPDSGRWAKAEQLEPGMWLRTSSGTWVQITAVDHDHAKKRVHNLTVAADHDYYVVAGGRSLLVHNECGPDYDQAASDKAGALHENLKVPGKKDGGYAYKNDTTAVVMARDQAGNIRTIVASNRRYVPKAIKSKLDESAGEVFANGKGHAEMTALQYMDSQGWEFLGGAANRNVCAYCENAVRGRGLKLSGPTFPGFVQTLAGRFQFFGERMFRR</sequence>
<evidence type="ECO:0000313" key="4">
    <source>
        <dbReference type="Proteomes" id="UP000002805"/>
    </source>
</evidence>
<dbReference type="CDD" id="cd20745">
    <property type="entry name" value="FIX_RhsA_AHH_HNH-like"/>
    <property type="match status" value="1"/>
</dbReference>
<evidence type="ECO:0000313" key="3">
    <source>
        <dbReference type="EMBL" id="EFH31004.1"/>
    </source>
</evidence>
<dbReference type="InterPro" id="IPR006530">
    <property type="entry name" value="YD"/>
</dbReference>
<feature type="compositionally biased region" description="Basic and acidic residues" evidence="1">
    <location>
        <begin position="2729"/>
        <end position="2753"/>
    </location>
</feature>
<feature type="compositionally biased region" description="Basic and acidic residues" evidence="1">
    <location>
        <begin position="2533"/>
        <end position="2545"/>
    </location>
</feature>
<reference evidence="4" key="1">
    <citation type="submission" date="2008-02" db="EMBL/GenBank/DDBJ databases">
        <authorList>
            <consortium name="The Broad Institute Genome Sequencing Platform"/>
            <person name="Fischbach M."/>
            <person name="Ward D."/>
            <person name="Young S."/>
            <person name="Jaffe D."/>
            <person name="Gnerre S."/>
            <person name="Berlin A."/>
            <person name="Heiman D."/>
            <person name="Hepburn T."/>
            <person name="Sykes S."/>
            <person name="Alvarado L."/>
            <person name="Kodira C.D."/>
            <person name="Straight P."/>
            <person name="Clardy J."/>
            <person name="Hung D."/>
            <person name="Kolter R."/>
            <person name="Mekalanos J."/>
            <person name="Walker S."/>
            <person name="Walsh C.T."/>
            <person name="Lander E."/>
            <person name="Galagan J."/>
            <person name="Nusbaum C."/>
            <person name="Birren B."/>
        </authorList>
    </citation>
    <scope>NUCLEOTIDE SEQUENCE [LARGE SCALE GENOMIC DNA]</scope>
    <source>
        <strain evidence="4">ATCC 25486 / DSM 40338 / CBS 914.69 / JCM 4507 / NBRC 13074 / NRRL 2958 / 5647</strain>
    </source>
</reference>
<dbReference type="InterPro" id="IPR045351">
    <property type="entry name" value="DUF6531"/>
</dbReference>
<dbReference type="PANTHER" id="PTHR32305:SF15">
    <property type="entry name" value="PROTEIN RHSA-RELATED"/>
    <property type="match status" value="1"/>
</dbReference>
<dbReference type="Pfam" id="PF25275">
    <property type="entry name" value="Golvesin_C"/>
    <property type="match status" value="2"/>
</dbReference>
<feature type="region of interest" description="Disordered" evidence="1">
    <location>
        <begin position="87"/>
        <end position="132"/>
    </location>
</feature>
<dbReference type="InterPro" id="IPR003587">
    <property type="entry name" value="Hint_dom_N"/>
</dbReference>
<feature type="region of interest" description="Disordered" evidence="1">
    <location>
        <begin position="2727"/>
        <end position="2763"/>
    </location>
</feature>
<dbReference type="HOGENOM" id="CLU_227021_0_0_11"/>
<feature type="domain" description="Hint" evidence="2">
    <location>
        <begin position="2769"/>
        <end position="2874"/>
    </location>
</feature>